<feature type="region of interest" description="Disordered" evidence="1">
    <location>
        <begin position="1"/>
        <end position="56"/>
    </location>
</feature>
<protein>
    <submittedName>
        <fullName evidence="2">Uncharacterized protein</fullName>
    </submittedName>
</protein>
<sequence length="99" mass="10979">MTEGTKVENDYSEDIDEIPLTTTTTTTTNNNNNGNNNNNNNNYSNTPHTNGQVVTMSSNGDAVTEELCTVTRRTVDHKAEPWAAQSPDGVSNWTFYDLY</sequence>
<accession>A0AAE1Q2W9</accession>
<gene>
    <name evidence="2" type="ORF">Pmani_009731</name>
</gene>
<evidence type="ECO:0000256" key="1">
    <source>
        <dbReference type="SAM" id="MobiDB-lite"/>
    </source>
</evidence>
<evidence type="ECO:0000313" key="3">
    <source>
        <dbReference type="Proteomes" id="UP001292094"/>
    </source>
</evidence>
<proteinExistence type="predicted"/>
<keyword evidence="3" id="KW-1185">Reference proteome</keyword>
<dbReference type="EMBL" id="JAWZYT010000765">
    <property type="protein sequence ID" value="KAK4319320.1"/>
    <property type="molecule type" value="Genomic_DNA"/>
</dbReference>
<dbReference type="AlphaFoldDB" id="A0AAE1Q2W9"/>
<dbReference type="Proteomes" id="UP001292094">
    <property type="component" value="Unassembled WGS sequence"/>
</dbReference>
<feature type="compositionally biased region" description="Low complexity" evidence="1">
    <location>
        <begin position="21"/>
        <end position="50"/>
    </location>
</feature>
<reference evidence="2" key="1">
    <citation type="submission" date="2023-11" db="EMBL/GenBank/DDBJ databases">
        <title>Genome assemblies of two species of porcelain crab, Petrolisthes cinctipes and Petrolisthes manimaculis (Anomura: Porcellanidae).</title>
        <authorList>
            <person name="Angst P."/>
        </authorList>
    </citation>
    <scope>NUCLEOTIDE SEQUENCE</scope>
    <source>
        <strain evidence="2">PB745_02</strain>
        <tissue evidence="2">Gill</tissue>
    </source>
</reference>
<evidence type="ECO:0000313" key="2">
    <source>
        <dbReference type="EMBL" id="KAK4319320.1"/>
    </source>
</evidence>
<comment type="caution">
    <text evidence="2">The sequence shown here is derived from an EMBL/GenBank/DDBJ whole genome shotgun (WGS) entry which is preliminary data.</text>
</comment>
<name>A0AAE1Q2W9_9EUCA</name>
<organism evidence="2 3">
    <name type="scientific">Petrolisthes manimaculis</name>
    <dbReference type="NCBI Taxonomy" id="1843537"/>
    <lineage>
        <taxon>Eukaryota</taxon>
        <taxon>Metazoa</taxon>
        <taxon>Ecdysozoa</taxon>
        <taxon>Arthropoda</taxon>
        <taxon>Crustacea</taxon>
        <taxon>Multicrustacea</taxon>
        <taxon>Malacostraca</taxon>
        <taxon>Eumalacostraca</taxon>
        <taxon>Eucarida</taxon>
        <taxon>Decapoda</taxon>
        <taxon>Pleocyemata</taxon>
        <taxon>Anomura</taxon>
        <taxon>Galatheoidea</taxon>
        <taxon>Porcellanidae</taxon>
        <taxon>Petrolisthes</taxon>
    </lineage>
</organism>